<name>A0A378U6H5_MYROD</name>
<evidence type="ECO:0000313" key="2">
    <source>
        <dbReference type="EMBL" id="STZ70060.1"/>
    </source>
</evidence>
<protein>
    <submittedName>
        <fullName evidence="2">Protein of uncharacterized function (DUF1572)</fullName>
    </submittedName>
</protein>
<keyword evidence="3" id="KW-1185">Reference proteome</keyword>
<accession>A0A378U6H5</accession>
<dbReference type="SUPFAM" id="SSF109854">
    <property type="entry name" value="DinB/YfiT-like putative metalloenzymes"/>
    <property type="match status" value="1"/>
</dbReference>
<gene>
    <name evidence="2" type="ORF">NCTC11179_03585</name>
</gene>
<evidence type="ECO:0000313" key="3">
    <source>
        <dbReference type="Proteomes" id="UP000255024"/>
    </source>
</evidence>
<feature type="region of interest" description="Disordered" evidence="1">
    <location>
        <begin position="164"/>
        <end position="187"/>
    </location>
</feature>
<proteinExistence type="predicted"/>
<dbReference type="InterPro" id="IPR011466">
    <property type="entry name" value="DUF1572"/>
</dbReference>
<dbReference type="EMBL" id="UGQL01000002">
    <property type="protein sequence ID" value="STZ70060.1"/>
    <property type="molecule type" value="Genomic_DNA"/>
</dbReference>
<organism evidence="2 3">
    <name type="scientific">Myroides odoratus</name>
    <name type="common">Flavobacterium odoratum</name>
    <dbReference type="NCBI Taxonomy" id="256"/>
    <lineage>
        <taxon>Bacteria</taxon>
        <taxon>Pseudomonadati</taxon>
        <taxon>Bacteroidota</taxon>
        <taxon>Flavobacteriia</taxon>
        <taxon>Flavobacteriales</taxon>
        <taxon>Flavobacteriaceae</taxon>
        <taxon>Myroides</taxon>
    </lineage>
</organism>
<sequence length="187" mass="22070">MTIQEVQGIRKQFEYYRTLADKTILLLSQEELNWQYNEESNSIAMLVRHITGNLASRFTNFFTEDGEKEWRDRDGEFATGVYNRHELITNWDKSWTILFTVLDSITAENVDAVVKIRNQDHTVGEALYRQLAHYPYHIGQIVFIGKLIKNEAWQSLSIPRNKSKDYNQEKFNNPNADTHFTDDYLKK</sequence>
<reference evidence="2 3" key="1">
    <citation type="submission" date="2018-06" db="EMBL/GenBank/DDBJ databases">
        <authorList>
            <consortium name="Pathogen Informatics"/>
            <person name="Doyle S."/>
        </authorList>
    </citation>
    <scope>NUCLEOTIDE SEQUENCE [LARGE SCALE GENOMIC DNA]</scope>
    <source>
        <strain evidence="2 3">NCTC11179</strain>
    </source>
</reference>
<dbReference type="InterPro" id="IPR034660">
    <property type="entry name" value="DinB/YfiT-like"/>
</dbReference>
<dbReference type="Proteomes" id="UP000255024">
    <property type="component" value="Unassembled WGS sequence"/>
</dbReference>
<dbReference type="RefSeq" id="WP_115092630.1">
    <property type="nucleotide sequence ID" value="NZ_CP068107.1"/>
</dbReference>
<evidence type="ECO:0000256" key="1">
    <source>
        <dbReference type="SAM" id="MobiDB-lite"/>
    </source>
</evidence>
<dbReference type="Pfam" id="PF07609">
    <property type="entry name" value="DUF1572"/>
    <property type="match status" value="1"/>
</dbReference>
<dbReference type="Gene3D" id="1.20.120.450">
    <property type="entry name" value="dinb family like domain"/>
    <property type="match status" value="1"/>
</dbReference>
<feature type="compositionally biased region" description="Polar residues" evidence="1">
    <location>
        <begin position="169"/>
        <end position="178"/>
    </location>
</feature>
<dbReference type="AlphaFoldDB" id="A0A378U6H5"/>